<protein>
    <recommendedName>
        <fullName evidence="3">DJ-1/PfpI domain-containing protein</fullName>
    </recommendedName>
</protein>
<keyword evidence="2" id="KW-1185">Reference proteome</keyword>
<name>A0ABS9MMV0_9BURK</name>
<proteinExistence type="predicted"/>
<dbReference type="InterPro" id="IPR029062">
    <property type="entry name" value="Class_I_gatase-like"/>
</dbReference>
<sequence length="57" mass="6383">MPFHVEQALQIAGAHMDLNGMYQSHVVQDRELITGQNPASDLELARVLDQALQTRKP</sequence>
<dbReference type="Gene3D" id="3.40.50.880">
    <property type="match status" value="1"/>
</dbReference>
<gene>
    <name evidence="1" type="ORF">MAF45_00530</name>
</gene>
<comment type="caution">
    <text evidence="1">The sequence shown here is derived from an EMBL/GenBank/DDBJ whole genome shotgun (WGS) entry which is preliminary data.</text>
</comment>
<evidence type="ECO:0008006" key="3">
    <source>
        <dbReference type="Google" id="ProtNLM"/>
    </source>
</evidence>
<accession>A0ABS9MMV0</accession>
<dbReference type="RefSeq" id="WP_237977599.1">
    <property type="nucleotide sequence ID" value="NZ_JAKNCT010000001.1"/>
</dbReference>
<evidence type="ECO:0000313" key="1">
    <source>
        <dbReference type="EMBL" id="MCG5029943.1"/>
    </source>
</evidence>
<organism evidence="1 2">
    <name type="scientific">Mesosutterella porci</name>
    <dbReference type="NCBI Taxonomy" id="2915351"/>
    <lineage>
        <taxon>Bacteria</taxon>
        <taxon>Pseudomonadati</taxon>
        <taxon>Pseudomonadota</taxon>
        <taxon>Betaproteobacteria</taxon>
        <taxon>Burkholderiales</taxon>
        <taxon>Sutterellaceae</taxon>
        <taxon>Mesosutterella</taxon>
    </lineage>
</organism>
<evidence type="ECO:0000313" key="2">
    <source>
        <dbReference type="Proteomes" id="UP001297600"/>
    </source>
</evidence>
<dbReference type="SUPFAM" id="SSF52317">
    <property type="entry name" value="Class I glutamine amidotransferase-like"/>
    <property type="match status" value="1"/>
</dbReference>
<reference evidence="1 2" key="1">
    <citation type="submission" date="2022-02" db="EMBL/GenBank/DDBJ databases">
        <title>Mesosutterella porci, a novel member of the family Sutterellaceae from pig feces.</title>
        <authorList>
            <person name="Wylensek D."/>
            <person name="Clavel T."/>
        </authorList>
    </citation>
    <scope>NUCLEOTIDE SEQUENCE [LARGE SCALE GENOMIC DNA]</scope>
    <source>
        <strain evidence="2">oilRF-744-wt-GAM-9</strain>
    </source>
</reference>
<dbReference type="EMBL" id="JAKNCT010000001">
    <property type="protein sequence ID" value="MCG5029943.1"/>
    <property type="molecule type" value="Genomic_DNA"/>
</dbReference>
<dbReference type="Proteomes" id="UP001297600">
    <property type="component" value="Unassembled WGS sequence"/>
</dbReference>